<dbReference type="SUPFAM" id="SSF54897">
    <property type="entry name" value="Protease propeptides/inhibitors"/>
    <property type="match status" value="1"/>
</dbReference>
<dbReference type="InterPro" id="IPR030400">
    <property type="entry name" value="Sedolisin_dom"/>
</dbReference>
<accession>A0A813SUI8</accession>
<organism evidence="16 17">
    <name type="scientific">Adineta ricciae</name>
    <name type="common">Rotifer</name>
    <dbReference type="NCBI Taxonomy" id="249248"/>
    <lineage>
        <taxon>Eukaryota</taxon>
        <taxon>Metazoa</taxon>
        <taxon>Spiralia</taxon>
        <taxon>Gnathifera</taxon>
        <taxon>Rotifera</taxon>
        <taxon>Eurotatoria</taxon>
        <taxon>Bdelloidea</taxon>
        <taxon>Adinetida</taxon>
        <taxon>Adinetidae</taxon>
        <taxon>Adineta</taxon>
    </lineage>
</organism>
<comment type="catalytic activity">
    <reaction evidence="1">
        <text>Release of an N-terminal tripeptide from a polypeptide, but also has endopeptidase activity.</text>
        <dbReference type="EC" id="3.4.14.9"/>
    </reaction>
</comment>
<keyword evidence="4 13" id="KW-0645">Protease</keyword>
<feature type="transmembrane region" description="Helical" evidence="14">
    <location>
        <begin position="680"/>
        <end position="701"/>
    </location>
</feature>
<evidence type="ECO:0000256" key="10">
    <source>
        <dbReference type="ARBA" id="ARBA00032232"/>
    </source>
</evidence>
<keyword evidence="14" id="KW-1133">Transmembrane helix</keyword>
<feature type="active site" description="Charge relay system" evidence="13">
    <location>
        <position position="263"/>
    </location>
</feature>
<feature type="transmembrane region" description="Helical" evidence="14">
    <location>
        <begin position="879"/>
        <end position="905"/>
    </location>
</feature>
<keyword evidence="7 13" id="KW-0720">Serine protease</keyword>
<dbReference type="OrthoDB" id="2919105at2759"/>
<evidence type="ECO:0000256" key="9">
    <source>
        <dbReference type="ARBA" id="ARBA00023145"/>
    </source>
</evidence>
<evidence type="ECO:0000256" key="4">
    <source>
        <dbReference type="ARBA" id="ARBA00022670"/>
    </source>
</evidence>
<evidence type="ECO:0000259" key="15">
    <source>
        <dbReference type="PROSITE" id="PS51695"/>
    </source>
</evidence>
<evidence type="ECO:0000256" key="2">
    <source>
        <dbReference type="ARBA" id="ARBA00012067"/>
    </source>
</evidence>
<evidence type="ECO:0000256" key="14">
    <source>
        <dbReference type="SAM" id="Phobius"/>
    </source>
</evidence>
<feature type="binding site" evidence="13">
    <location>
        <position position="521"/>
    </location>
    <ligand>
        <name>Ca(2+)</name>
        <dbReference type="ChEBI" id="CHEBI:29108"/>
    </ligand>
</feature>
<evidence type="ECO:0000256" key="11">
    <source>
        <dbReference type="ARBA" id="ARBA00032661"/>
    </source>
</evidence>
<name>A0A813SUI8_ADIRI</name>
<protein>
    <recommendedName>
        <fullName evidence="3">Tripeptidyl-peptidase 1</fullName>
        <ecNumber evidence="2">3.4.14.9</ecNumber>
    </recommendedName>
    <alternativeName>
        <fullName evidence="10">Tripeptidyl aminopeptidase</fullName>
    </alternativeName>
    <alternativeName>
        <fullName evidence="11">Tripeptidyl-peptidase I</fullName>
    </alternativeName>
</protein>
<feature type="domain" description="Peptidase S53" evidence="15">
    <location>
        <begin position="191"/>
        <end position="541"/>
    </location>
</feature>
<feature type="binding site" evidence="13">
    <location>
        <position position="501"/>
    </location>
    <ligand>
        <name>Ca(2+)</name>
        <dbReference type="ChEBI" id="CHEBI:29108"/>
    </ligand>
</feature>
<gene>
    <name evidence="16" type="ORF">EDS130_LOCUS4882</name>
</gene>
<keyword evidence="14" id="KW-0472">Membrane</keyword>
<comment type="function">
    <text evidence="12">Lysosomal serine protease with tripeptidyl-peptidase I activity. May act as a non-specific lysosomal peptidase which generates tripeptides from the breakdown products produced by lysosomal proteinases. Requires substrates with an unsubstituted N-terminus.</text>
</comment>
<dbReference type="InterPro" id="IPR036852">
    <property type="entry name" value="Peptidase_S8/S53_dom_sf"/>
</dbReference>
<dbReference type="Gene3D" id="1.20.1070.10">
    <property type="entry name" value="Rhodopsin 7-helix transmembrane proteins"/>
    <property type="match status" value="2"/>
</dbReference>
<dbReference type="Pfam" id="PF09286">
    <property type="entry name" value="Pro-kuma_activ"/>
    <property type="match status" value="1"/>
</dbReference>
<dbReference type="SMART" id="SM00944">
    <property type="entry name" value="Pro-kuma_activ"/>
    <property type="match status" value="1"/>
</dbReference>
<evidence type="ECO:0000256" key="12">
    <source>
        <dbReference type="ARBA" id="ARBA00045460"/>
    </source>
</evidence>
<evidence type="ECO:0000256" key="5">
    <source>
        <dbReference type="ARBA" id="ARBA00022723"/>
    </source>
</evidence>
<keyword evidence="14" id="KW-0812">Transmembrane</keyword>
<proteinExistence type="predicted"/>
<feature type="transmembrane region" description="Helical" evidence="14">
    <location>
        <begin position="572"/>
        <end position="591"/>
    </location>
</feature>
<dbReference type="Pfam" id="PF00082">
    <property type="entry name" value="Peptidase_S8"/>
    <property type="match status" value="1"/>
</dbReference>
<feature type="binding site" evidence="13">
    <location>
        <position position="519"/>
    </location>
    <ligand>
        <name>Ca(2+)</name>
        <dbReference type="ChEBI" id="CHEBI:29108"/>
    </ligand>
</feature>
<evidence type="ECO:0000256" key="6">
    <source>
        <dbReference type="ARBA" id="ARBA00022801"/>
    </source>
</evidence>
<dbReference type="PROSITE" id="PS51695">
    <property type="entry name" value="SEDOLISIN"/>
    <property type="match status" value="1"/>
</dbReference>
<feature type="transmembrane region" description="Helical" evidence="14">
    <location>
        <begin position="603"/>
        <end position="625"/>
    </location>
</feature>
<comment type="caution">
    <text evidence="16">The sequence shown here is derived from an EMBL/GenBank/DDBJ whole genome shotgun (WGS) entry which is preliminary data.</text>
</comment>
<feature type="transmembrane region" description="Helical" evidence="14">
    <location>
        <begin position="542"/>
        <end position="566"/>
    </location>
</feature>
<evidence type="ECO:0000256" key="3">
    <source>
        <dbReference type="ARBA" id="ARBA00020254"/>
    </source>
</evidence>
<dbReference type="GO" id="GO:0006508">
    <property type="term" value="P:proteolysis"/>
    <property type="evidence" value="ECO:0007669"/>
    <property type="project" value="UniProtKB-KW"/>
</dbReference>
<sequence>MITNSHCEIISSPPPKHWLQHASVPHANRQENFYFYLKQSNNHQLNYHLHIRGNPDHRLYHRTSWLTLDQLTEIVRPDSTSIQRLYHFLWSHKINLNQCRHSHDGAILVCPILLSKANEMLSANYQNYRHTVKNINVTRTLSFRLPQFLSNHIVAITPTTVFPDLSVFTSSKPSTHIRRKRLSQFCSCEQYISPCYLRNQYDIYQYRAHPFTNVTLSIIGLANQYINDDDNDLFLTSIDESEEVIKPKVNILGYNDPSKPGREASLDVQYALAIARGVKIVFCSISDTNDPFSDFLFQLANMQSPPDVISISYGFLETLNDYSSFQKAINLELQKATARGVSIIAATGDNGVGRDSIHACSSYHINFPASSPWVTAVGGTMGCFEQAAFFSSGGFSSFDSQPTYQIDAVSQYLKCNRQVLPRPHLFKSRGRAVPDVALHAANYLNIVNGVIQSTTGTSAAAPVFASMIALINDYQLRHNRKRLGFLNPLLYRYASDLFNDITTGYNTGCNTTGFYASSGWDPLVPIGNDLCKTMMMMMTSSCTWIGLGIILIGSIGNWLCICVFFRKRFRSSMLTPFFVALLIADCIYLTFRVIKLLYYQQTLFQNFFSMLSCSSSLLIQIYAYFARHAPQIFVPLCHYEFYIRFSLILMSFLAVQRAYDMFHSSYRLMHKSIATQTFSYMLIVSALIVAYAFEFFGLSIFCSNELSAQTAYQWYDYIRTNLTNEMEHLVVFIKNNSGNQSEIDCLLQNDTNCSREQQMETVRHYFDMHQRPIVYLIHKYQLSTIGKKMARNELRLKYHYHTCPFRMQSELFIDTYDLLYSRTFGFNRYTIILVMGSIFPSIATILGNAISLQCIIAIRSSVVEQTRASRRRTDETRRVIIIITIECLLAVINSWFVDSILIMNYCRRSLAIGDDCPDFLRRSQTFLFLCDFLNSTSNIILHCFAGRRFRHELKRMLQAWINTIRKRIPCYCYIQWKKCSKPPKTYDDQFMPHSDSSTRKSKALRYPIAQTHEFIKLRVATYPTTVL</sequence>
<keyword evidence="5 13" id="KW-0479">Metal-binding</keyword>
<evidence type="ECO:0000256" key="1">
    <source>
        <dbReference type="ARBA" id="ARBA00000884"/>
    </source>
</evidence>
<evidence type="ECO:0000256" key="7">
    <source>
        <dbReference type="ARBA" id="ARBA00022825"/>
    </source>
</evidence>
<feature type="transmembrane region" description="Helical" evidence="14">
    <location>
        <begin position="829"/>
        <end position="858"/>
    </location>
</feature>
<feature type="binding site" evidence="13">
    <location>
        <position position="500"/>
    </location>
    <ligand>
        <name>Ca(2+)</name>
        <dbReference type="ChEBI" id="CHEBI:29108"/>
    </ligand>
</feature>
<feature type="active site" description="Charge relay system" evidence="13">
    <location>
        <position position="458"/>
    </location>
</feature>
<keyword evidence="8 13" id="KW-0106">Calcium</keyword>
<dbReference type="EMBL" id="CAJNOJ010000013">
    <property type="protein sequence ID" value="CAF0801612.1"/>
    <property type="molecule type" value="Genomic_DNA"/>
</dbReference>
<keyword evidence="9" id="KW-0865">Zymogen</keyword>
<dbReference type="PANTHER" id="PTHR14218:SF15">
    <property type="entry name" value="TRIPEPTIDYL-PEPTIDASE 1"/>
    <property type="match status" value="1"/>
</dbReference>
<dbReference type="InterPro" id="IPR000209">
    <property type="entry name" value="Peptidase_S8/S53_dom"/>
</dbReference>
<dbReference type="InterPro" id="IPR050819">
    <property type="entry name" value="Tripeptidyl-peptidase_I"/>
</dbReference>
<dbReference type="EC" id="3.4.14.9" evidence="2"/>
<dbReference type="GO" id="GO:0046872">
    <property type="term" value="F:metal ion binding"/>
    <property type="evidence" value="ECO:0007669"/>
    <property type="project" value="UniProtKB-UniRule"/>
</dbReference>
<dbReference type="Proteomes" id="UP000663852">
    <property type="component" value="Unassembled WGS sequence"/>
</dbReference>
<keyword evidence="6 13" id="KW-0378">Hydrolase</keyword>
<dbReference type="SUPFAM" id="SSF52743">
    <property type="entry name" value="Subtilisin-like"/>
    <property type="match status" value="1"/>
</dbReference>
<dbReference type="CDD" id="cd04056">
    <property type="entry name" value="Peptidases_S53"/>
    <property type="match status" value="1"/>
</dbReference>
<evidence type="ECO:0000256" key="13">
    <source>
        <dbReference type="PROSITE-ProRule" id="PRU01032"/>
    </source>
</evidence>
<feature type="active site" description="Charge relay system" evidence="13">
    <location>
        <position position="267"/>
    </location>
</feature>
<evidence type="ECO:0000313" key="16">
    <source>
        <dbReference type="EMBL" id="CAF0801612.1"/>
    </source>
</evidence>
<dbReference type="AlphaFoldDB" id="A0A813SUI8"/>
<dbReference type="PANTHER" id="PTHR14218">
    <property type="entry name" value="PROTEASE S8 TRIPEPTIDYL PEPTIDASE I CLN2"/>
    <property type="match status" value="1"/>
</dbReference>
<evidence type="ECO:0000256" key="8">
    <source>
        <dbReference type="ARBA" id="ARBA00022837"/>
    </source>
</evidence>
<comment type="cofactor">
    <cofactor evidence="13">
        <name>Ca(2+)</name>
        <dbReference type="ChEBI" id="CHEBI:29108"/>
    </cofactor>
    <text evidence="13">Binds 1 Ca(2+) ion per subunit.</text>
</comment>
<reference evidence="16" key="1">
    <citation type="submission" date="2021-02" db="EMBL/GenBank/DDBJ databases">
        <authorList>
            <person name="Nowell W R."/>
        </authorList>
    </citation>
    <scope>NUCLEOTIDE SEQUENCE</scope>
</reference>
<evidence type="ECO:0000313" key="17">
    <source>
        <dbReference type="Proteomes" id="UP000663852"/>
    </source>
</evidence>
<dbReference type="InterPro" id="IPR015366">
    <property type="entry name" value="S53_propep"/>
</dbReference>
<dbReference type="GO" id="GO:0008240">
    <property type="term" value="F:tripeptidyl-peptidase activity"/>
    <property type="evidence" value="ECO:0007669"/>
    <property type="project" value="TreeGrafter"/>
</dbReference>
<dbReference type="Gene3D" id="3.40.50.200">
    <property type="entry name" value="Peptidase S8/S53 domain"/>
    <property type="match status" value="1"/>
</dbReference>
<dbReference type="GO" id="GO:0004252">
    <property type="term" value="F:serine-type endopeptidase activity"/>
    <property type="evidence" value="ECO:0007669"/>
    <property type="project" value="UniProtKB-UniRule"/>
</dbReference>